<keyword evidence="2" id="KW-0520">NAD</keyword>
<evidence type="ECO:0000256" key="4">
    <source>
        <dbReference type="SAM" id="MobiDB-lite"/>
    </source>
</evidence>
<keyword evidence="3" id="KW-0479">Metal-binding</keyword>
<dbReference type="Gene3D" id="3.40.50.10380">
    <property type="entry name" value="Malic enzyme, N-terminal domain"/>
    <property type="match status" value="1"/>
</dbReference>
<dbReference type="InterPro" id="IPR036291">
    <property type="entry name" value="NAD(P)-bd_dom_sf"/>
</dbReference>
<name>A0ABV6YPF9_UNCEI</name>
<dbReference type="SMART" id="SM01274">
    <property type="entry name" value="malic"/>
    <property type="match status" value="1"/>
</dbReference>
<evidence type="ECO:0000313" key="8">
    <source>
        <dbReference type="Proteomes" id="UP001594288"/>
    </source>
</evidence>
<dbReference type="SUPFAM" id="SSF53223">
    <property type="entry name" value="Aminoacid dehydrogenase-like, N-terminal domain"/>
    <property type="match status" value="1"/>
</dbReference>
<dbReference type="InterPro" id="IPR001891">
    <property type="entry name" value="Malic_OxRdtase"/>
</dbReference>
<sequence length="596" mass="65016">MATQKRRAAKKVSASRKEKVTRKSASSKKVQKVKVKVAKRGRELLNDPYLNKGGAFTEREKQGLGLEGLLPPGVRTIEQQAEIAYKNIKRTGASNPDLVYSALRHLKNRNETLFFRTASDHLKEFLPIIYTPEVGVACQTWSHRMARPTGVFITTENIDRVDDTLERLASREIQIAVATDNEGILGIGDQGIGGSQICVGKLALYTLAAGFAPATCLPVCLDVGTNSADLLKDPEYLGVRHLRLQKGIYFSFMDKFVESFKRVMPNAVLQFEDFSGTKAFEVLKRYRGNTRCLNDDIQGTGAVVYAAVLGALDCSKKKLKDSVIVIHGAGAGGIGVARQLLSGLRTRGLSKEDALARIYVTDSKGLIYEGRDDDLPDHKADFAMTGNFSGTVSLLDLIKKVKPNILIGTSGKTGEFTKAVVKAMCVHKKPIIMPLSNPTRNSEATPAQIFEWTKGAALVATGSPFDPVKYGRLHSIAQANNFLTFPGLGRGVLESGAKIVTDAMVTASGQALYDYTKKFEQELLSQGHVLPGIRDDAKRNISAADKVRDIAAYIAAEVVKAAAKDPKAKSKVKKPVPATEIRDHMWKPEYAEYMKG</sequence>
<dbReference type="InterPro" id="IPR046346">
    <property type="entry name" value="Aminoacid_DH-like_N_sf"/>
</dbReference>
<organism evidence="7 8">
    <name type="scientific">Eiseniibacteriota bacterium</name>
    <dbReference type="NCBI Taxonomy" id="2212470"/>
    <lineage>
        <taxon>Bacteria</taxon>
        <taxon>Candidatus Eiseniibacteriota</taxon>
    </lineage>
</organism>
<dbReference type="NCBIfam" id="NF010052">
    <property type="entry name" value="PRK13529.1"/>
    <property type="match status" value="1"/>
</dbReference>
<dbReference type="Pfam" id="PF00390">
    <property type="entry name" value="malic"/>
    <property type="match status" value="1"/>
</dbReference>
<evidence type="ECO:0000256" key="1">
    <source>
        <dbReference type="ARBA" id="ARBA00008785"/>
    </source>
</evidence>
<evidence type="ECO:0000256" key="2">
    <source>
        <dbReference type="ARBA" id="ARBA00023027"/>
    </source>
</evidence>
<accession>A0ABV6YPF9</accession>
<dbReference type="PRINTS" id="PR00072">
    <property type="entry name" value="MALOXRDTASE"/>
</dbReference>
<protein>
    <submittedName>
        <fullName evidence="7">Oxaloacetate-decarboxylating malate dehydrogenase</fullName>
        <ecNumber evidence="7">1.1.1.38</ecNumber>
    </submittedName>
</protein>
<dbReference type="PANTHER" id="PTHR23406">
    <property type="entry name" value="MALIC ENZYME-RELATED"/>
    <property type="match status" value="1"/>
</dbReference>
<dbReference type="PIRSF" id="PIRSF000106">
    <property type="entry name" value="ME"/>
    <property type="match status" value="1"/>
</dbReference>
<dbReference type="Gene3D" id="3.40.50.720">
    <property type="entry name" value="NAD(P)-binding Rossmann-like Domain"/>
    <property type="match status" value="1"/>
</dbReference>
<dbReference type="SMART" id="SM00919">
    <property type="entry name" value="Malic_M"/>
    <property type="match status" value="1"/>
</dbReference>
<dbReference type="GO" id="GO:0016491">
    <property type="term" value="F:oxidoreductase activity"/>
    <property type="evidence" value="ECO:0007669"/>
    <property type="project" value="UniProtKB-KW"/>
</dbReference>
<comment type="similarity">
    <text evidence="1 3">Belongs to the malic enzymes family.</text>
</comment>
<dbReference type="PANTHER" id="PTHR23406:SF34">
    <property type="entry name" value="NAD-DEPENDENT MALIC ENZYME, MITOCHONDRIAL"/>
    <property type="match status" value="1"/>
</dbReference>
<feature type="domain" description="Malic enzyme NAD-binding" evidence="5">
    <location>
        <begin position="297"/>
        <end position="563"/>
    </location>
</feature>
<dbReference type="Proteomes" id="UP001594288">
    <property type="component" value="Unassembled WGS sequence"/>
</dbReference>
<dbReference type="EMBL" id="JBHPEI010000029">
    <property type="protein sequence ID" value="MFC1799774.1"/>
    <property type="molecule type" value="Genomic_DNA"/>
</dbReference>
<evidence type="ECO:0000259" key="5">
    <source>
        <dbReference type="SMART" id="SM00919"/>
    </source>
</evidence>
<dbReference type="InterPro" id="IPR012302">
    <property type="entry name" value="Malic_NAD-bd"/>
</dbReference>
<reference evidence="7 8" key="1">
    <citation type="submission" date="2024-09" db="EMBL/GenBank/DDBJ databases">
        <authorList>
            <person name="D'Angelo T."/>
        </authorList>
    </citation>
    <scope>NUCLEOTIDE SEQUENCE [LARGE SCALE GENOMIC DNA]</scope>
    <source>
        <strain evidence="7">SAG AM-311-F02</strain>
    </source>
</reference>
<gene>
    <name evidence="7" type="primary">maeA</name>
    <name evidence="7" type="ORF">ACFL2Z_02550</name>
</gene>
<proteinExistence type="inferred from homology"/>
<dbReference type="EC" id="1.1.1.38" evidence="7"/>
<dbReference type="InterPro" id="IPR012301">
    <property type="entry name" value="Malic_N_dom"/>
</dbReference>
<keyword evidence="7" id="KW-0560">Oxidoreductase</keyword>
<evidence type="ECO:0000313" key="7">
    <source>
        <dbReference type="EMBL" id="MFC1799774.1"/>
    </source>
</evidence>
<dbReference type="SUPFAM" id="SSF51735">
    <property type="entry name" value="NAD(P)-binding Rossmann-fold domains"/>
    <property type="match status" value="1"/>
</dbReference>
<evidence type="ECO:0000256" key="3">
    <source>
        <dbReference type="RuleBase" id="RU003427"/>
    </source>
</evidence>
<dbReference type="Pfam" id="PF03949">
    <property type="entry name" value="Malic_M"/>
    <property type="match status" value="1"/>
</dbReference>
<evidence type="ECO:0000259" key="6">
    <source>
        <dbReference type="SMART" id="SM01274"/>
    </source>
</evidence>
<feature type="region of interest" description="Disordered" evidence="4">
    <location>
        <begin position="1"/>
        <end position="32"/>
    </location>
</feature>
<comment type="caution">
    <text evidence="7">The sequence shown here is derived from an EMBL/GenBank/DDBJ whole genome shotgun (WGS) entry which is preliminary data.</text>
</comment>
<keyword evidence="8" id="KW-1185">Reference proteome</keyword>
<feature type="domain" description="Malic enzyme N-terminal" evidence="6">
    <location>
        <begin position="107"/>
        <end position="287"/>
    </location>
</feature>
<dbReference type="InterPro" id="IPR037062">
    <property type="entry name" value="Malic_N_dom_sf"/>
</dbReference>